<protein>
    <submittedName>
        <fullName evidence="1">Uncharacterized protein</fullName>
    </submittedName>
</protein>
<dbReference type="KEGG" id="fox:FOXG_21078"/>
<accession>A0A0J9VUD1</accession>
<organism evidence="1 2">
    <name type="scientific">Fusarium oxysporum f. sp. lycopersici (strain 4287 / CBS 123668 / FGSC 9935 / NRRL 34936)</name>
    <name type="common">Fusarium vascular wilt of tomato</name>
    <dbReference type="NCBI Taxonomy" id="426428"/>
    <lineage>
        <taxon>Eukaryota</taxon>
        <taxon>Fungi</taxon>
        <taxon>Dikarya</taxon>
        <taxon>Ascomycota</taxon>
        <taxon>Pezizomycotina</taxon>
        <taxon>Sordariomycetes</taxon>
        <taxon>Hypocreomycetidae</taxon>
        <taxon>Hypocreales</taxon>
        <taxon>Nectriaceae</taxon>
        <taxon>Fusarium</taxon>
        <taxon>Fusarium oxysporum species complex</taxon>
    </lineage>
</organism>
<sequence length="45" mass="4700">MSKYSALQAGKRALLPRVPQFISGMIVLSTCARPNMGKAAAAGVH</sequence>
<dbReference type="VEuPathDB" id="FungiDB:FOXG_21078"/>
<reference evidence="1" key="2">
    <citation type="journal article" date="2010" name="Nature">
        <title>Comparative genomics reveals mobile pathogenicity chromosomes in Fusarium.</title>
        <authorList>
            <person name="Ma L.J."/>
            <person name="van der Does H.C."/>
            <person name="Borkovich K.A."/>
            <person name="Coleman J.J."/>
            <person name="Daboussi M.J."/>
            <person name="Di Pietro A."/>
            <person name="Dufresne M."/>
            <person name="Freitag M."/>
            <person name="Grabherr M."/>
            <person name="Henrissat B."/>
            <person name="Houterman P.M."/>
            <person name="Kang S."/>
            <person name="Shim W.B."/>
            <person name="Woloshuk C."/>
            <person name="Xie X."/>
            <person name="Xu J.R."/>
            <person name="Antoniw J."/>
            <person name="Baker S.E."/>
            <person name="Bluhm B.H."/>
            <person name="Breakspear A."/>
            <person name="Brown D.W."/>
            <person name="Butchko R.A."/>
            <person name="Chapman S."/>
            <person name="Coulson R."/>
            <person name="Coutinho P.M."/>
            <person name="Danchin E.G."/>
            <person name="Diener A."/>
            <person name="Gale L.R."/>
            <person name="Gardiner D.M."/>
            <person name="Goff S."/>
            <person name="Hammond-Kosack K.E."/>
            <person name="Hilburn K."/>
            <person name="Hua-Van A."/>
            <person name="Jonkers W."/>
            <person name="Kazan K."/>
            <person name="Kodira C.D."/>
            <person name="Koehrsen M."/>
            <person name="Kumar L."/>
            <person name="Lee Y.H."/>
            <person name="Li L."/>
            <person name="Manners J.M."/>
            <person name="Miranda-Saavedra D."/>
            <person name="Mukherjee M."/>
            <person name="Park G."/>
            <person name="Park J."/>
            <person name="Park S.Y."/>
            <person name="Proctor R.H."/>
            <person name="Regev A."/>
            <person name="Ruiz-Roldan M.C."/>
            <person name="Sain D."/>
            <person name="Sakthikumar S."/>
            <person name="Sykes S."/>
            <person name="Schwartz D.C."/>
            <person name="Turgeon B.G."/>
            <person name="Wapinski I."/>
            <person name="Yoder O."/>
            <person name="Young S."/>
            <person name="Zeng Q."/>
            <person name="Zhou S."/>
            <person name="Galagan J."/>
            <person name="Cuomo C.A."/>
            <person name="Kistler H.C."/>
            <person name="Rep M."/>
        </authorList>
    </citation>
    <scope>NUCLEOTIDE SEQUENCE [LARGE SCALE GENOMIC DNA]</scope>
    <source>
        <strain evidence="1">4287</strain>
    </source>
</reference>
<reference evidence="1" key="1">
    <citation type="submission" date="2007-04" db="EMBL/GenBank/DDBJ databases">
        <authorList>
            <consortium name="The Broad Institute Genome Sequencing Platform"/>
            <person name="Birren B."/>
            <person name="Lander E."/>
            <person name="Galagan J."/>
            <person name="Nusbaum C."/>
            <person name="Devon K."/>
            <person name="Ma L.-J."/>
            <person name="Jaffe D."/>
            <person name="Butler J."/>
            <person name="Alvarez P."/>
            <person name="Gnerre S."/>
            <person name="Grabherr M."/>
            <person name="Kleber M."/>
            <person name="Mauceli E."/>
            <person name="Brockman W."/>
            <person name="MacCallum I.A."/>
            <person name="Young S."/>
            <person name="LaButti K."/>
            <person name="DeCaprio D."/>
            <person name="Crawford M."/>
            <person name="Koehrsen M."/>
            <person name="Engels R."/>
            <person name="Montgomery P."/>
            <person name="Pearson M."/>
            <person name="Howarth C."/>
            <person name="Larson L."/>
            <person name="White J."/>
            <person name="O'Leary S."/>
            <person name="Kodira C."/>
            <person name="Zeng Q."/>
            <person name="Yandava C."/>
            <person name="Alvarado L."/>
            <person name="Kistler C."/>
            <person name="Shim W.-B."/>
            <person name="Kang S."/>
            <person name="Woloshuk C."/>
        </authorList>
    </citation>
    <scope>NUCLEOTIDE SEQUENCE</scope>
    <source>
        <strain evidence="1">4287</strain>
    </source>
</reference>
<dbReference type="RefSeq" id="XP_018252245.1">
    <property type="nucleotide sequence ID" value="XM_018401422.1"/>
</dbReference>
<evidence type="ECO:0000313" key="1">
    <source>
        <dbReference type="EMBL" id="KNB14200.1"/>
    </source>
</evidence>
<proteinExistence type="predicted"/>
<dbReference type="AlphaFoldDB" id="A0A0J9VUD1"/>
<gene>
    <name evidence="1" type="ORF">FOXG_21078</name>
</gene>
<name>A0A0J9VUD1_FUSO4</name>
<evidence type="ECO:0000313" key="2">
    <source>
        <dbReference type="Proteomes" id="UP000009097"/>
    </source>
</evidence>
<dbReference type="Proteomes" id="UP000009097">
    <property type="component" value="Unassembled WGS sequence"/>
</dbReference>
<dbReference type="EMBL" id="DS231714">
    <property type="protein sequence ID" value="KNB14200.1"/>
    <property type="molecule type" value="Genomic_DNA"/>
</dbReference>
<dbReference type="GeneID" id="28961784"/>